<dbReference type="EMBL" id="CP015163">
    <property type="protein sequence ID" value="AXB47855.1"/>
    <property type="molecule type" value="Genomic_DNA"/>
</dbReference>
<dbReference type="RefSeq" id="WP_113696920.1">
    <property type="nucleotide sequence ID" value="NZ_CP015163.1"/>
</dbReference>
<keyword evidence="1" id="KW-0812">Transmembrane</keyword>
<evidence type="ECO:0000256" key="1">
    <source>
        <dbReference type="SAM" id="Phobius"/>
    </source>
</evidence>
<evidence type="ECO:0008006" key="4">
    <source>
        <dbReference type="Google" id="ProtNLM"/>
    </source>
</evidence>
<evidence type="ECO:0000313" key="2">
    <source>
        <dbReference type="EMBL" id="AXB47855.1"/>
    </source>
</evidence>
<dbReference type="KEGG" id="aab:A4R43_39895"/>
<keyword evidence="1" id="KW-1133">Transmembrane helix</keyword>
<protein>
    <recommendedName>
        <fullName evidence="4">DUF4386 domain-containing protein</fullName>
    </recommendedName>
</protein>
<reference evidence="2 3" key="1">
    <citation type="submission" date="2016-04" db="EMBL/GenBank/DDBJ databases">
        <title>Complete genome sequence and analysis of deep-sea sediment isolate, Amycolatopsis sp. WP1.</title>
        <authorList>
            <person name="Wang H."/>
            <person name="Chen S."/>
            <person name="Wu Q."/>
        </authorList>
    </citation>
    <scope>NUCLEOTIDE SEQUENCE [LARGE SCALE GENOMIC DNA]</scope>
    <source>
        <strain evidence="2 3">WP1</strain>
    </source>
</reference>
<name>A0A344LII1_9PSEU</name>
<accession>A0A344LII1</accession>
<gene>
    <name evidence="2" type="ORF">A4R43_39895</name>
</gene>
<sequence length="214" mass="21892">MSTAETTLDHRAVRLTAPVGAAVFLGSYLAVDLVAGDAERPLPDAPATAIFDYVTGNATGVAMTGVMQLVSVLGLALFVHAVRRVRGTGASHLVGYAAVVAMCLSVTASFVTAAFGADLSASTVAAITKGGFYAGGVGHVVLLGTYVWLTRGAFRARAIRIFGAVAAVPAFLSLSSLLFYYGNAFILLGRLLGMAWIIVAAVAAVRGGVRRVAS</sequence>
<dbReference type="Proteomes" id="UP000250434">
    <property type="component" value="Chromosome"/>
</dbReference>
<feature type="transmembrane region" description="Helical" evidence="1">
    <location>
        <begin position="130"/>
        <end position="149"/>
    </location>
</feature>
<feature type="transmembrane region" description="Helical" evidence="1">
    <location>
        <begin position="93"/>
        <end position="115"/>
    </location>
</feature>
<organism evidence="2 3">
    <name type="scientific">Amycolatopsis albispora</name>
    <dbReference type="NCBI Taxonomy" id="1804986"/>
    <lineage>
        <taxon>Bacteria</taxon>
        <taxon>Bacillati</taxon>
        <taxon>Actinomycetota</taxon>
        <taxon>Actinomycetes</taxon>
        <taxon>Pseudonocardiales</taxon>
        <taxon>Pseudonocardiaceae</taxon>
        <taxon>Amycolatopsis</taxon>
    </lineage>
</organism>
<keyword evidence="1" id="KW-0472">Membrane</keyword>
<dbReference type="AlphaFoldDB" id="A0A344LII1"/>
<feature type="transmembrane region" description="Helical" evidence="1">
    <location>
        <begin position="12"/>
        <end position="31"/>
    </location>
</feature>
<keyword evidence="3" id="KW-1185">Reference proteome</keyword>
<dbReference type="OrthoDB" id="5196601at2"/>
<feature type="transmembrane region" description="Helical" evidence="1">
    <location>
        <begin position="187"/>
        <end position="209"/>
    </location>
</feature>
<feature type="transmembrane region" description="Helical" evidence="1">
    <location>
        <begin position="161"/>
        <end position="181"/>
    </location>
</feature>
<proteinExistence type="predicted"/>
<evidence type="ECO:0000313" key="3">
    <source>
        <dbReference type="Proteomes" id="UP000250434"/>
    </source>
</evidence>
<feature type="transmembrane region" description="Helical" evidence="1">
    <location>
        <begin position="61"/>
        <end position="81"/>
    </location>
</feature>